<reference evidence="10" key="2">
    <citation type="journal article" date="2022" name="Proc. Natl. Acad. Sci. U.S.A.">
        <title>Diploid-dominant life cycles characterize the early evolution of Fungi.</title>
        <authorList>
            <person name="Amses K.R."/>
            <person name="Simmons D.R."/>
            <person name="Longcore J.E."/>
            <person name="Mondo S.J."/>
            <person name="Seto K."/>
            <person name="Jeronimo G.H."/>
            <person name="Bonds A.E."/>
            <person name="Quandt C.A."/>
            <person name="Davis W.J."/>
            <person name="Chang Y."/>
            <person name="Federici B.A."/>
            <person name="Kuo A."/>
            <person name="LaButti K."/>
            <person name="Pangilinan J."/>
            <person name="Andreopoulos W."/>
            <person name="Tritt A."/>
            <person name="Riley R."/>
            <person name="Hundley H."/>
            <person name="Johnson J."/>
            <person name="Lipzen A."/>
            <person name="Barry K."/>
            <person name="Lang B.F."/>
            <person name="Cuomo C.A."/>
            <person name="Buchler N.E."/>
            <person name="Grigoriev I.V."/>
            <person name="Spatafora J.W."/>
            <person name="Stajich J.E."/>
            <person name="James T.Y."/>
        </authorList>
    </citation>
    <scope>NUCLEOTIDE SEQUENCE</scope>
    <source>
        <strain evidence="10">AG</strain>
    </source>
</reference>
<evidence type="ECO:0000256" key="7">
    <source>
        <dbReference type="ARBA" id="ARBA00023242"/>
    </source>
</evidence>
<evidence type="ECO:0000256" key="6">
    <source>
        <dbReference type="ARBA" id="ARBA00023163"/>
    </source>
</evidence>
<dbReference type="SMART" id="SM00066">
    <property type="entry name" value="GAL4"/>
    <property type="match status" value="1"/>
</dbReference>
<dbReference type="RefSeq" id="XP_051441646.1">
    <property type="nucleotide sequence ID" value="XM_051591430.1"/>
</dbReference>
<dbReference type="CDD" id="cd00067">
    <property type="entry name" value="GAL4"/>
    <property type="match status" value="1"/>
</dbReference>
<evidence type="ECO:0000259" key="9">
    <source>
        <dbReference type="PROSITE" id="PS50048"/>
    </source>
</evidence>
<dbReference type="GO" id="GO:0008270">
    <property type="term" value="F:zinc ion binding"/>
    <property type="evidence" value="ECO:0007669"/>
    <property type="project" value="InterPro"/>
</dbReference>
<dbReference type="GeneID" id="75916773"/>
<keyword evidence="6" id="KW-0804">Transcription</keyword>
<evidence type="ECO:0000256" key="8">
    <source>
        <dbReference type="SAM" id="MobiDB-lite"/>
    </source>
</evidence>
<feature type="region of interest" description="Disordered" evidence="8">
    <location>
        <begin position="101"/>
        <end position="130"/>
    </location>
</feature>
<dbReference type="InterPro" id="IPR051615">
    <property type="entry name" value="Transcr_Regulatory_Elem"/>
</dbReference>
<evidence type="ECO:0000256" key="5">
    <source>
        <dbReference type="ARBA" id="ARBA00023125"/>
    </source>
</evidence>
<organism evidence="10 11">
    <name type="scientific">Umbelopsis ramanniana AG</name>
    <dbReference type="NCBI Taxonomy" id="1314678"/>
    <lineage>
        <taxon>Eukaryota</taxon>
        <taxon>Fungi</taxon>
        <taxon>Fungi incertae sedis</taxon>
        <taxon>Mucoromycota</taxon>
        <taxon>Mucoromycotina</taxon>
        <taxon>Umbelopsidomycetes</taxon>
        <taxon>Umbelopsidales</taxon>
        <taxon>Umbelopsidaceae</taxon>
        <taxon>Umbelopsis</taxon>
    </lineage>
</organism>
<evidence type="ECO:0000256" key="3">
    <source>
        <dbReference type="ARBA" id="ARBA00022833"/>
    </source>
</evidence>
<keyword evidence="5" id="KW-0238">DNA-binding</keyword>
<dbReference type="Proteomes" id="UP001206595">
    <property type="component" value="Unassembled WGS sequence"/>
</dbReference>
<proteinExistence type="predicted"/>
<feature type="region of interest" description="Disordered" evidence="8">
    <location>
        <begin position="1"/>
        <end position="36"/>
    </location>
</feature>
<gene>
    <name evidence="10" type="ORF">K450DRAFT_256021</name>
</gene>
<name>A0AAD5E4L6_UMBRA</name>
<keyword evidence="7" id="KW-0539">Nucleus</keyword>
<dbReference type="Gene3D" id="4.10.240.10">
    <property type="entry name" value="Zn(2)-C6 fungal-type DNA-binding domain"/>
    <property type="match status" value="1"/>
</dbReference>
<dbReference type="GO" id="GO:0000981">
    <property type="term" value="F:DNA-binding transcription factor activity, RNA polymerase II-specific"/>
    <property type="evidence" value="ECO:0007669"/>
    <property type="project" value="InterPro"/>
</dbReference>
<keyword evidence="2" id="KW-0479">Metal-binding</keyword>
<dbReference type="SUPFAM" id="SSF57701">
    <property type="entry name" value="Zn2/Cys6 DNA-binding domain"/>
    <property type="match status" value="1"/>
</dbReference>
<dbReference type="GO" id="GO:0005634">
    <property type="term" value="C:nucleus"/>
    <property type="evidence" value="ECO:0007669"/>
    <property type="project" value="UniProtKB-SubCell"/>
</dbReference>
<dbReference type="Pfam" id="PF04082">
    <property type="entry name" value="Fungal_trans"/>
    <property type="match status" value="1"/>
</dbReference>
<dbReference type="InterPro" id="IPR007219">
    <property type="entry name" value="XnlR_reg_dom"/>
</dbReference>
<dbReference type="Pfam" id="PF00172">
    <property type="entry name" value="Zn_clus"/>
    <property type="match status" value="1"/>
</dbReference>
<keyword evidence="4" id="KW-0805">Transcription regulation</keyword>
<dbReference type="EMBL" id="MU620952">
    <property type="protein sequence ID" value="KAI8576642.1"/>
    <property type="molecule type" value="Genomic_DNA"/>
</dbReference>
<dbReference type="InterPro" id="IPR036864">
    <property type="entry name" value="Zn2-C6_fun-type_DNA-bd_sf"/>
</dbReference>
<dbReference type="PANTHER" id="PTHR31313:SF81">
    <property type="entry name" value="TY1 ENHANCER ACTIVATOR"/>
    <property type="match status" value="1"/>
</dbReference>
<dbReference type="SMART" id="SM00906">
    <property type="entry name" value="Fungal_trans"/>
    <property type="match status" value="1"/>
</dbReference>
<dbReference type="PROSITE" id="PS00463">
    <property type="entry name" value="ZN2_CY6_FUNGAL_1"/>
    <property type="match status" value="1"/>
</dbReference>
<keyword evidence="11" id="KW-1185">Reference proteome</keyword>
<reference evidence="10" key="1">
    <citation type="submission" date="2021-06" db="EMBL/GenBank/DDBJ databases">
        <authorList>
            <consortium name="DOE Joint Genome Institute"/>
            <person name="Mondo S.J."/>
            <person name="Amses K.R."/>
            <person name="Simmons D.R."/>
            <person name="Longcore J.E."/>
            <person name="Seto K."/>
            <person name="Alves G.H."/>
            <person name="Bonds A.E."/>
            <person name="Quandt C.A."/>
            <person name="Davis W.J."/>
            <person name="Chang Y."/>
            <person name="Letcher P.M."/>
            <person name="Powell M.J."/>
            <person name="Kuo A."/>
            <person name="Labutti K."/>
            <person name="Pangilinan J."/>
            <person name="Andreopoulos W."/>
            <person name="Tritt A."/>
            <person name="Riley R."/>
            <person name="Hundley H."/>
            <person name="Johnson J."/>
            <person name="Lipzen A."/>
            <person name="Barry K."/>
            <person name="Berbee M.L."/>
            <person name="Buchler N.E."/>
            <person name="Grigoriev I.V."/>
            <person name="Spatafora J.W."/>
            <person name="Stajich J.E."/>
            <person name="James T.Y."/>
        </authorList>
    </citation>
    <scope>NUCLEOTIDE SEQUENCE</scope>
    <source>
        <strain evidence="10">AG</strain>
    </source>
</reference>
<dbReference type="PANTHER" id="PTHR31313">
    <property type="entry name" value="TY1 ENHANCER ACTIVATOR"/>
    <property type="match status" value="1"/>
</dbReference>
<feature type="compositionally biased region" description="Low complexity" evidence="8">
    <location>
        <begin position="114"/>
        <end position="130"/>
    </location>
</feature>
<dbReference type="AlphaFoldDB" id="A0AAD5E4L6"/>
<comment type="subcellular location">
    <subcellularLocation>
        <location evidence="1">Nucleus</location>
    </subcellularLocation>
</comment>
<dbReference type="CDD" id="cd12148">
    <property type="entry name" value="fungal_TF_MHR"/>
    <property type="match status" value="1"/>
</dbReference>
<evidence type="ECO:0000313" key="11">
    <source>
        <dbReference type="Proteomes" id="UP001206595"/>
    </source>
</evidence>
<dbReference type="PROSITE" id="PS50048">
    <property type="entry name" value="ZN2_CY6_FUNGAL_2"/>
    <property type="match status" value="1"/>
</dbReference>
<feature type="domain" description="Zn(2)-C6 fungal-type" evidence="9">
    <location>
        <begin position="37"/>
        <end position="69"/>
    </location>
</feature>
<dbReference type="GO" id="GO:0003677">
    <property type="term" value="F:DNA binding"/>
    <property type="evidence" value="ECO:0007669"/>
    <property type="project" value="UniProtKB-KW"/>
</dbReference>
<protein>
    <recommendedName>
        <fullName evidence="9">Zn(2)-C6 fungal-type domain-containing protein</fullName>
    </recommendedName>
</protein>
<accession>A0AAD5E4L6</accession>
<evidence type="ECO:0000256" key="4">
    <source>
        <dbReference type="ARBA" id="ARBA00023015"/>
    </source>
</evidence>
<comment type="caution">
    <text evidence="10">The sequence shown here is derived from an EMBL/GenBank/DDBJ whole genome shotgun (WGS) entry which is preliminary data.</text>
</comment>
<keyword evidence="3" id="KW-0862">Zinc</keyword>
<evidence type="ECO:0000256" key="2">
    <source>
        <dbReference type="ARBA" id="ARBA00022723"/>
    </source>
</evidence>
<sequence length="914" mass="102538">MLPSFHSQFGKIAPSASSKRPNAKSEQNTKRRRVTQACDACRSRKIKCVFDAATNTCATCKAIGTNCVFTKPVKRRGPPKGHIGTLERRINRMESLLAAVDGPSANGNEADNRSIGSSGQSIDSSSASTAYSSYEPAEQKMLSSITNVARQNNLRTKKIPEEDLDLARFESVRFLGDVSGIKFLSKSLGIDRPLQQFLPGHQVERLGKDTFLCAIEKMPNQEISEEKDKYQTRSEWTKHYVGLEVEACDRLLSLYFMNIHPIFPIVNKHTFLERYRGLSKSYPSTIVFNAMLGAAARYFEISNDDSLLISTNGRALSDILFDRVLKEVFLQSVSGPSLPMVQAIILLLNHHARMDSKGSDCYLLIGIAIRMAQDLGLHQSCDDWNMPDMEKQTRKRIWWSLYIMDRFNSALFGKPLTIVEEDCDVDLPKETAPWIEIVDGFPERSTDPRNLATFPSTPDAQSQQHEMNEERPLYQMFLQLAKLSQIIGHILQGLYTTRAKQQSYIQGSDNIVTRLDHELTIWRFGLIKVLQGNDNSPVSEVNVTPVAASIHLCYYAALLLLHRPFIEHIKQGRPNPLSSYSSFRICTSAAERAIVLASNLSPSDFLRFSWSFNLSSVFQSGLMCIYNSKNVDARVSTRAKSHLAQCLALLKRIKSMSESALRIDRLIHNMMKLQEVDLTGYRQQIEDMGFEEEDEKKKAEKTVRNMMQPIPSNDFRTRLIDSQSPPVARPIEMPSANIEKPSVMIDNSLPMAIPNFGEVGPTAEAFSLKQFGLSKENEFSYMKALDSITGDKDIWSADNSVNTTNQQSAQLQNPPVQWIQPQTTESATNTLFQSGYLMGGIPTRQDPYAQSFPTILTATVPNNPAVAAAENTLFRNTPSNPFWSIPASFDWDEWNSYYDQAAPAVEGTSSSGVW</sequence>
<evidence type="ECO:0000313" key="10">
    <source>
        <dbReference type="EMBL" id="KAI8576642.1"/>
    </source>
</evidence>
<dbReference type="GO" id="GO:0006351">
    <property type="term" value="P:DNA-templated transcription"/>
    <property type="evidence" value="ECO:0007669"/>
    <property type="project" value="InterPro"/>
</dbReference>
<evidence type="ECO:0000256" key="1">
    <source>
        <dbReference type="ARBA" id="ARBA00004123"/>
    </source>
</evidence>
<feature type="compositionally biased region" description="Polar residues" evidence="8">
    <location>
        <begin position="15"/>
        <end position="26"/>
    </location>
</feature>
<dbReference type="InterPro" id="IPR001138">
    <property type="entry name" value="Zn2Cys6_DnaBD"/>
</dbReference>